<gene>
    <name evidence="2" type="ORF">KKI46_17235</name>
</gene>
<sequence>MKSNELSYGRGSKILINKLIKCTAIMIWIYVIIKLFFFDIDVYVIKKFAPEKINYINYKFLFIISLVALLFIFKKNKAFIILLYIAFFPLILVTWEIPYFIFKQKSWVLAIACINSFITIIISLKQLIVMLSVYLISVFIVINTNNKYAILVVLITLCCFFLYAISKRIIMIFKSSKINDFYRNIILQPFTDNLRKQIALDHTIKNIPFENLDENQKSKWVEKLQTTVLYNRLYIFMSKKLKNYQESKLSYAYYAFSIISLIFLVIVTFSIINLGVYKIDKNAFKLTGSSSFFTFFYYSFNNIVINGIDEIKPQNMISKTLYMFEVSIAMVISMIFVTLMFSAKNEKNNQELDRIITKFEDRGNELELMIKEDYDLNTIDEALEKLETLKSVIIGFIYRITDRF</sequence>
<dbReference type="Proteomes" id="UP000679498">
    <property type="component" value="Plasmid p2"/>
</dbReference>
<dbReference type="GeneID" id="88813449"/>
<dbReference type="SUPFAM" id="SSF81324">
    <property type="entry name" value="Voltage-gated potassium channels"/>
    <property type="match status" value="1"/>
</dbReference>
<feature type="transmembrane region" description="Helical" evidence="1">
    <location>
        <begin position="109"/>
        <end position="142"/>
    </location>
</feature>
<keyword evidence="1" id="KW-0812">Transmembrane</keyword>
<name>A0ABX8GE39_EXIAC</name>
<dbReference type="EMBL" id="CP075899">
    <property type="protein sequence ID" value="QWB31915.1"/>
    <property type="molecule type" value="Genomic_DNA"/>
</dbReference>
<evidence type="ECO:0000256" key="1">
    <source>
        <dbReference type="SAM" id="Phobius"/>
    </source>
</evidence>
<keyword evidence="2" id="KW-0614">Plasmid</keyword>
<feature type="transmembrane region" description="Helical" evidence="1">
    <location>
        <begin position="56"/>
        <end position="73"/>
    </location>
</feature>
<feature type="transmembrane region" description="Helical" evidence="1">
    <location>
        <begin position="251"/>
        <end position="277"/>
    </location>
</feature>
<geneLocation type="plasmid" evidence="2 3">
    <name>p2</name>
</geneLocation>
<keyword evidence="1" id="KW-1133">Transmembrane helix</keyword>
<evidence type="ECO:0000313" key="2">
    <source>
        <dbReference type="EMBL" id="QWB31915.1"/>
    </source>
</evidence>
<feature type="transmembrane region" description="Helical" evidence="1">
    <location>
        <begin position="321"/>
        <end position="341"/>
    </location>
</feature>
<organism evidence="2 3">
    <name type="scientific">Exiguobacterium acetylicum</name>
    <name type="common">Brevibacterium acetylicum</name>
    <dbReference type="NCBI Taxonomy" id="41170"/>
    <lineage>
        <taxon>Bacteria</taxon>
        <taxon>Bacillati</taxon>
        <taxon>Bacillota</taxon>
        <taxon>Bacilli</taxon>
        <taxon>Bacillales</taxon>
        <taxon>Bacillales Family XII. Incertae Sedis</taxon>
        <taxon>Exiguobacterium</taxon>
    </lineage>
</organism>
<feature type="transmembrane region" description="Helical" evidence="1">
    <location>
        <begin position="148"/>
        <end position="165"/>
    </location>
</feature>
<feature type="transmembrane region" description="Helical" evidence="1">
    <location>
        <begin position="79"/>
        <end position="102"/>
    </location>
</feature>
<evidence type="ECO:0000313" key="3">
    <source>
        <dbReference type="Proteomes" id="UP000679498"/>
    </source>
</evidence>
<keyword evidence="3" id="KW-1185">Reference proteome</keyword>
<dbReference type="RefSeq" id="WP_214814003.1">
    <property type="nucleotide sequence ID" value="NZ_CP075899.1"/>
</dbReference>
<feature type="transmembrane region" description="Helical" evidence="1">
    <location>
        <begin position="283"/>
        <end position="300"/>
    </location>
</feature>
<reference evidence="2 3" key="1">
    <citation type="submission" date="2021-05" db="EMBL/GenBank/DDBJ databases">
        <title>Biocontrol using Exiguobacterium acetylicum SI17 against litchi downy blight caused by Peronophythora litchii.</title>
        <authorList>
            <person name="Zheng L."/>
        </authorList>
    </citation>
    <scope>NUCLEOTIDE SEQUENCE [LARGE SCALE GENOMIC DNA]</scope>
    <source>
        <strain evidence="2 3">SI17</strain>
        <plasmid evidence="2 3">p2</plasmid>
    </source>
</reference>
<keyword evidence="1" id="KW-0472">Membrane</keyword>
<proteinExistence type="predicted"/>
<accession>A0ABX8GE39</accession>
<protein>
    <submittedName>
        <fullName evidence="2">Uncharacterized protein</fullName>
    </submittedName>
</protein>
<feature type="transmembrane region" description="Helical" evidence="1">
    <location>
        <begin position="25"/>
        <end position="44"/>
    </location>
</feature>